<dbReference type="PANTHER" id="PTHR31465:SF9">
    <property type="entry name" value="SPHINGOID LONG-CHAIN BASE TRANSPORTER RSB1"/>
    <property type="match status" value="1"/>
</dbReference>
<accession>A0AAV5RG14</accession>
<evidence type="ECO:0000313" key="12">
    <source>
        <dbReference type="Proteomes" id="UP001362899"/>
    </source>
</evidence>
<feature type="transmembrane region" description="Helical" evidence="10">
    <location>
        <begin position="160"/>
        <end position="187"/>
    </location>
</feature>
<keyword evidence="4 10" id="KW-1133">Transmembrane helix</keyword>
<feature type="transmembrane region" description="Helical" evidence="10">
    <location>
        <begin position="249"/>
        <end position="276"/>
    </location>
</feature>
<feature type="compositionally biased region" description="Polar residues" evidence="9">
    <location>
        <begin position="296"/>
        <end position="319"/>
    </location>
</feature>
<evidence type="ECO:0000256" key="8">
    <source>
        <dbReference type="ARBA" id="ARBA00041117"/>
    </source>
</evidence>
<dbReference type="GO" id="GO:0005886">
    <property type="term" value="C:plasma membrane"/>
    <property type="evidence" value="ECO:0007669"/>
    <property type="project" value="UniProtKB-SubCell"/>
</dbReference>
<evidence type="ECO:0000256" key="1">
    <source>
        <dbReference type="ARBA" id="ARBA00004651"/>
    </source>
</evidence>
<comment type="caution">
    <text evidence="11">The sequence shown here is derived from an EMBL/GenBank/DDBJ whole genome shotgun (WGS) entry which is preliminary data.</text>
</comment>
<feature type="transmembrane region" description="Helical" evidence="10">
    <location>
        <begin position="208"/>
        <end position="229"/>
    </location>
</feature>
<dbReference type="GO" id="GO:0006869">
    <property type="term" value="P:lipid transport"/>
    <property type="evidence" value="ECO:0007669"/>
    <property type="project" value="UniProtKB-KW"/>
</dbReference>
<gene>
    <name evidence="11" type="ORF">DASB73_013310</name>
</gene>
<dbReference type="EMBL" id="BTGC01000003">
    <property type="protein sequence ID" value="GMM50373.1"/>
    <property type="molecule type" value="Genomic_DNA"/>
</dbReference>
<dbReference type="PANTHER" id="PTHR31465">
    <property type="entry name" value="PROTEIN RTA1-RELATED"/>
    <property type="match status" value="1"/>
</dbReference>
<evidence type="ECO:0000256" key="10">
    <source>
        <dbReference type="SAM" id="Phobius"/>
    </source>
</evidence>
<evidence type="ECO:0000256" key="5">
    <source>
        <dbReference type="ARBA" id="ARBA00023055"/>
    </source>
</evidence>
<feature type="region of interest" description="Disordered" evidence="9">
    <location>
        <begin position="292"/>
        <end position="319"/>
    </location>
</feature>
<evidence type="ECO:0000256" key="4">
    <source>
        <dbReference type="ARBA" id="ARBA00022989"/>
    </source>
</evidence>
<dbReference type="AlphaFoldDB" id="A0AAV5RG14"/>
<keyword evidence="3 10" id="KW-0812">Transmembrane</keyword>
<dbReference type="InterPro" id="IPR007568">
    <property type="entry name" value="RTA1"/>
</dbReference>
<reference evidence="11 12" key="1">
    <citation type="journal article" date="2023" name="Elife">
        <title>Identification of key yeast species and microbe-microbe interactions impacting larval growth of Drosophila in the wild.</title>
        <authorList>
            <person name="Mure A."/>
            <person name="Sugiura Y."/>
            <person name="Maeda R."/>
            <person name="Honda K."/>
            <person name="Sakurai N."/>
            <person name="Takahashi Y."/>
            <person name="Watada M."/>
            <person name="Katoh T."/>
            <person name="Gotoh A."/>
            <person name="Gotoh Y."/>
            <person name="Taniguchi I."/>
            <person name="Nakamura K."/>
            <person name="Hayashi T."/>
            <person name="Katayama T."/>
            <person name="Uemura T."/>
            <person name="Hattori Y."/>
        </authorList>
    </citation>
    <scope>NUCLEOTIDE SEQUENCE [LARGE SCALE GENOMIC DNA]</scope>
    <source>
        <strain evidence="11 12">SB-73</strain>
    </source>
</reference>
<feature type="transmembrane region" description="Helical" evidence="10">
    <location>
        <begin position="82"/>
        <end position="102"/>
    </location>
</feature>
<comment type="function">
    <text evidence="7">Catalyzes the ATP-dependent translocation of sphingoid long-chain bases (LCBs) from the cytoplasmic site toward the extracytoplasmic side of the membrane (flip-flop). Involved in the establishment of the functional lipid asymmetry of the plasma membrane. Regulates intracellular levels of LCBs, sphingolipid precursors that are growth inhibitory at increased levels.</text>
</comment>
<keyword evidence="12" id="KW-1185">Reference proteome</keyword>
<comment type="subcellular location">
    <subcellularLocation>
        <location evidence="1">Cell membrane</location>
        <topology evidence="1">Multi-pass membrane protein</topology>
    </subcellularLocation>
</comment>
<feature type="transmembrane region" description="Helical" evidence="10">
    <location>
        <begin position="49"/>
        <end position="70"/>
    </location>
</feature>
<protein>
    <recommendedName>
        <fullName evidence="8">Sphingoid long-chain base transporter RSB1</fullName>
    </recommendedName>
</protein>
<dbReference type="Proteomes" id="UP001362899">
    <property type="component" value="Unassembled WGS sequence"/>
</dbReference>
<evidence type="ECO:0000256" key="9">
    <source>
        <dbReference type="SAM" id="MobiDB-lite"/>
    </source>
</evidence>
<organism evidence="11 12">
    <name type="scientific">Starmerella bacillaris</name>
    <name type="common">Yeast</name>
    <name type="synonym">Candida zemplinina</name>
    <dbReference type="NCBI Taxonomy" id="1247836"/>
    <lineage>
        <taxon>Eukaryota</taxon>
        <taxon>Fungi</taxon>
        <taxon>Dikarya</taxon>
        <taxon>Ascomycota</taxon>
        <taxon>Saccharomycotina</taxon>
        <taxon>Dipodascomycetes</taxon>
        <taxon>Dipodascales</taxon>
        <taxon>Trichomonascaceae</taxon>
        <taxon>Starmerella</taxon>
    </lineage>
</organism>
<dbReference type="GO" id="GO:0000324">
    <property type="term" value="C:fungal-type vacuole"/>
    <property type="evidence" value="ECO:0007669"/>
    <property type="project" value="TreeGrafter"/>
</dbReference>
<evidence type="ECO:0000256" key="2">
    <source>
        <dbReference type="ARBA" id="ARBA00009969"/>
    </source>
</evidence>
<dbReference type="Pfam" id="PF04479">
    <property type="entry name" value="RTA1"/>
    <property type="match status" value="1"/>
</dbReference>
<evidence type="ECO:0000313" key="11">
    <source>
        <dbReference type="EMBL" id="GMM50373.1"/>
    </source>
</evidence>
<feature type="transmembrane region" description="Helical" evidence="10">
    <location>
        <begin position="22"/>
        <end position="42"/>
    </location>
</feature>
<evidence type="ECO:0000256" key="7">
    <source>
        <dbReference type="ARBA" id="ARBA00037472"/>
    </source>
</evidence>
<keyword evidence="5" id="KW-0445">Lipid transport</keyword>
<keyword evidence="6 10" id="KW-0472">Membrane</keyword>
<comment type="similarity">
    <text evidence="2">Belongs to the lipid-translocating exporter (LTE) (TC 9.A.26.1) family.</text>
</comment>
<evidence type="ECO:0000256" key="6">
    <source>
        <dbReference type="ARBA" id="ARBA00023136"/>
    </source>
</evidence>
<sequence>MDWLLKGNISGFPNSYGFLPNLAANIVASVLFGIVTVIQFVAGIWTKDWWFLTAWTITGGLEFAGYIARIMSNYYPFSDPMFKMQLVCLIIAPAFMAAGLYYQLAVEVTIFGEEFSIFKPMIYTAIFTTGDVISLFVQAAGGGVASAMLNTSQGPATGGWIMVAGIAFQVLVLITFIIMFTIVNYRIFKKSNRDRWNPEFESTRQRKLFKFWIPSICISLLFLTIRSIYRIVELSEGWLGHLIRTERYFLVLDGLMILLGMAPLTVFHPGVCYGFVPINGLHYNDKKLPPAEQQDAETQYSGYNPVGSDNNSEFSEVKF</sequence>
<keyword evidence="5" id="KW-0813">Transport</keyword>
<evidence type="ECO:0000256" key="3">
    <source>
        <dbReference type="ARBA" id="ARBA00022692"/>
    </source>
</evidence>
<name>A0AAV5RG14_STABA</name>
<feature type="transmembrane region" description="Helical" evidence="10">
    <location>
        <begin position="122"/>
        <end position="140"/>
    </location>
</feature>
<proteinExistence type="inferred from homology"/>